<dbReference type="InterPro" id="IPR051961">
    <property type="entry name" value="Fungal_Metabolite_Diox"/>
</dbReference>
<protein>
    <submittedName>
        <fullName evidence="1">Phytanoyl-CoA dioxygenase family protein</fullName>
    </submittedName>
</protein>
<dbReference type="SUPFAM" id="SSF51197">
    <property type="entry name" value="Clavaminate synthase-like"/>
    <property type="match status" value="1"/>
</dbReference>
<keyword evidence="1" id="KW-0560">Oxidoreductase</keyword>
<organism evidence="1 2">
    <name type="scientific">Aspergillus steynii IBT 23096</name>
    <dbReference type="NCBI Taxonomy" id="1392250"/>
    <lineage>
        <taxon>Eukaryota</taxon>
        <taxon>Fungi</taxon>
        <taxon>Dikarya</taxon>
        <taxon>Ascomycota</taxon>
        <taxon>Pezizomycotina</taxon>
        <taxon>Eurotiomycetes</taxon>
        <taxon>Eurotiomycetidae</taxon>
        <taxon>Eurotiales</taxon>
        <taxon>Aspergillaceae</taxon>
        <taxon>Aspergillus</taxon>
        <taxon>Aspergillus subgen. Circumdati</taxon>
    </lineage>
</organism>
<dbReference type="Proteomes" id="UP000234275">
    <property type="component" value="Unassembled WGS sequence"/>
</dbReference>
<dbReference type="OrthoDB" id="445007at2759"/>
<dbReference type="VEuPathDB" id="FungiDB:P170DRAFT_459268"/>
<comment type="caution">
    <text evidence="1">The sequence shown here is derived from an EMBL/GenBank/DDBJ whole genome shotgun (WGS) entry which is preliminary data.</text>
</comment>
<dbReference type="EMBL" id="MSFO01000010">
    <property type="protein sequence ID" value="PLB43606.1"/>
    <property type="molecule type" value="Genomic_DNA"/>
</dbReference>
<dbReference type="GeneID" id="36559552"/>
<reference evidence="1 2" key="1">
    <citation type="submission" date="2016-12" db="EMBL/GenBank/DDBJ databases">
        <title>The genomes of Aspergillus section Nigri reveals drivers in fungal speciation.</title>
        <authorList>
            <consortium name="DOE Joint Genome Institute"/>
            <person name="Vesth T.C."/>
            <person name="Nybo J."/>
            <person name="Theobald S."/>
            <person name="Brandl J."/>
            <person name="Frisvad J.C."/>
            <person name="Nielsen K.F."/>
            <person name="Lyhne E.K."/>
            <person name="Kogle M.E."/>
            <person name="Kuo A."/>
            <person name="Riley R."/>
            <person name="Clum A."/>
            <person name="Nolan M."/>
            <person name="Lipzen A."/>
            <person name="Salamov A."/>
            <person name="Henrissat B."/>
            <person name="Wiebenga A."/>
            <person name="De Vries R.P."/>
            <person name="Grigoriev I.V."/>
            <person name="Mortensen U.H."/>
            <person name="Andersen M.R."/>
            <person name="Baker S.E."/>
        </authorList>
    </citation>
    <scope>NUCLEOTIDE SEQUENCE [LARGE SCALE GENOMIC DNA]</scope>
    <source>
        <strain evidence="1 2">IBT 23096</strain>
    </source>
</reference>
<accession>A0A2I2FSM2</accession>
<dbReference type="AlphaFoldDB" id="A0A2I2FSM2"/>
<dbReference type="RefSeq" id="XP_024698908.1">
    <property type="nucleotide sequence ID" value="XM_024851854.1"/>
</dbReference>
<dbReference type="PANTHER" id="PTHR37563">
    <property type="entry name" value="PHYTANOYL-COA DIOXYGENASE FAMILY PROTEIN (AFU_ORTHOLOGUE AFUA_2G03330)"/>
    <property type="match status" value="1"/>
</dbReference>
<dbReference type="GO" id="GO:0051213">
    <property type="term" value="F:dioxygenase activity"/>
    <property type="evidence" value="ECO:0007669"/>
    <property type="project" value="UniProtKB-KW"/>
</dbReference>
<proteinExistence type="predicted"/>
<name>A0A2I2FSM2_9EURO</name>
<dbReference type="Pfam" id="PF05721">
    <property type="entry name" value="PhyH"/>
    <property type="match status" value="1"/>
</dbReference>
<sequence>MLQRLDAHIATANEALDSLARDGGIVLCNLIPPDILSQISTDLTPHFSSFWESDSLFSTKSRVVSSIAAKSPSFITNIACNPLFLEICDHLLTSTYTCWYGTESQEIFTSKPQLNAAIAISNHPGNEPQKLHRDDMGLHHRLPAISAQEYQPGRDAAVGIFVAATQTNQKNGATRFIPGSHLWDTERRPDEGMAVPVGLEPGDAFVMLASCFHGGSANRSDRERTIYSAFYTKGYLRQEENQYLTLSKEQLAQYSPEVMQRLGFAASEPFHGWVDLKDPREALGLGN</sequence>
<evidence type="ECO:0000313" key="2">
    <source>
        <dbReference type="Proteomes" id="UP000234275"/>
    </source>
</evidence>
<gene>
    <name evidence="1" type="ORF">P170DRAFT_459268</name>
</gene>
<dbReference type="PANTHER" id="PTHR37563:SF2">
    <property type="entry name" value="PHYTANOYL-COA DIOXYGENASE FAMILY PROTEIN (AFU_ORTHOLOGUE AFUA_2G03330)"/>
    <property type="match status" value="1"/>
</dbReference>
<evidence type="ECO:0000313" key="1">
    <source>
        <dbReference type="EMBL" id="PLB43606.1"/>
    </source>
</evidence>
<keyword evidence="1" id="KW-0223">Dioxygenase</keyword>
<dbReference type="Gene3D" id="2.60.120.620">
    <property type="entry name" value="q2cbj1_9rhob like domain"/>
    <property type="match status" value="1"/>
</dbReference>
<keyword evidence="2" id="KW-1185">Reference proteome</keyword>
<dbReference type="InterPro" id="IPR008775">
    <property type="entry name" value="Phytyl_CoA_dOase-like"/>
</dbReference>